<dbReference type="Pfam" id="PF12680">
    <property type="entry name" value="SnoaL_2"/>
    <property type="match status" value="1"/>
</dbReference>
<dbReference type="AlphaFoldDB" id="D0SIH6"/>
<reference evidence="3" key="1">
    <citation type="journal article" date="2012" name="PLoS ONE">
        <title>The success of Acinetobacter species; genetic, metabolic and virulence attributes.</title>
        <authorList>
            <person name="Peleg A.Y."/>
            <person name="de Breij A."/>
            <person name="Adams M.D."/>
            <person name="Cerqueira G.M."/>
            <person name="Mocali S."/>
            <person name="Galardini M."/>
            <person name="Nibbering P.H."/>
            <person name="Earl A.M."/>
            <person name="Ward D.V."/>
            <person name="Paterson D.L."/>
            <person name="Seifert H."/>
            <person name="Dijkshoorn L."/>
        </authorList>
    </citation>
    <scope>NUCLEOTIDE SEQUENCE [LARGE SCALE GENOMIC DNA]</scope>
    <source>
        <strain evidence="3">SH205</strain>
    </source>
</reference>
<name>D0SIH6_ACIJU</name>
<evidence type="ECO:0000313" key="3">
    <source>
        <dbReference type="Proteomes" id="UP000018442"/>
    </source>
</evidence>
<dbReference type="InterPro" id="IPR037401">
    <property type="entry name" value="SnoaL-like"/>
</dbReference>
<dbReference type="InterPro" id="IPR032710">
    <property type="entry name" value="NTF2-like_dom_sf"/>
</dbReference>
<evidence type="ECO:0000313" key="2">
    <source>
        <dbReference type="EMBL" id="EEY93648.1"/>
    </source>
</evidence>
<sequence length="149" mass="17259">MPFSRPYKFNRTIKMTLATTQISIKKWHQMLETNDMSILNDLLADEVVFRSPVAYKPYEGKQVVFFILTNVIQVFQDFTYHREFFTEDGENVVLEFSANVSGKSLKGIDMIRFNDRGQIIDFEVMIRPMSGLAALAEQMGQRIAQYQAT</sequence>
<feature type="domain" description="SnoaL-like" evidence="1">
    <location>
        <begin position="25"/>
        <end position="120"/>
    </location>
</feature>
<dbReference type="SUPFAM" id="SSF54427">
    <property type="entry name" value="NTF2-like"/>
    <property type="match status" value="1"/>
</dbReference>
<evidence type="ECO:0000259" key="1">
    <source>
        <dbReference type="Pfam" id="PF12680"/>
    </source>
</evidence>
<protein>
    <recommendedName>
        <fullName evidence="1">SnoaL-like domain-containing protein</fullName>
    </recommendedName>
</protein>
<dbReference type="EMBL" id="GG705011">
    <property type="protein sequence ID" value="EEY93648.1"/>
    <property type="molecule type" value="Genomic_DNA"/>
</dbReference>
<organism evidence="2 3">
    <name type="scientific">Acinetobacter junii SH205</name>
    <dbReference type="NCBI Taxonomy" id="575587"/>
    <lineage>
        <taxon>Bacteria</taxon>
        <taxon>Pseudomonadati</taxon>
        <taxon>Pseudomonadota</taxon>
        <taxon>Gammaproteobacteria</taxon>
        <taxon>Moraxellales</taxon>
        <taxon>Moraxellaceae</taxon>
        <taxon>Acinetobacter</taxon>
    </lineage>
</organism>
<dbReference type="HOGENOM" id="CLU_119884_2_0_6"/>
<gene>
    <name evidence="2" type="ORF">HMPREF0026_00924</name>
</gene>
<proteinExistence type="predicted"/>
<accession>D0SIH6</accession>
<dbReference type="Proteomes" id="UP000018442">
    <property type="component" value="Unassembled WGS sequence"/>
</dbReference>
<dbReference type="Gene3D" id="3.10.450.50">
    <property type="match status" value="1"/>
</dbReference>